<feature type="transmembrane region" description="Helical" evidence="6">
    <location>
        <begin position="231"/>
        <end position="252"/>
    </location>
</feature>
<dbReference type="GO" id="GO:0016020">
    <property type="term" value="C:membrane"/>
    <property type="evidence" value="ECO:0007669"/>
    <property type="project" value="UniProtKB-SubCell"/>
</dbReference>
<keyword evidence="4 6" id="KW-1133">Transmembrane helix</keyword>
<feature type="transmembrane region" description="Helical" evidence="6">
    <location>
        <begin position="167"/>
        <end position="188"/>
    </location>
</feature>
<comment type="similarity">
    <text evidence="2">Belongs to the EamA transporter family.</text>
</comment>
<feature type="transmembrane region" description="Helical" evidence="6">
    <location>
        <begin position="200"/>
        <end position="219"/>
    </location>
</feature>
<keyword evidence="5 6" id="KW-0472">Membrane</keyword>
<feature type="transmembrane region" description="Helical" evidence="6">
    <location>
        <begin position="57"/>
        <end position="75"/>
    </location>
</feature>
<dbReference type="InterPro" id="IPR037185">
    <property type="entry name" value="EmrE-like"/>
</dbReference>
<dbReference type="PANTHER" id="PTHR32322">
    <property type="entry name" value="INNER MEMBRANE TRANSPORTER"/>
    <property type="match status" value="1"/>
</dbReference>
<organism evidence="8 9">
    <name type="scientific">Dokdonella immobilis</name>
    <dbReference type="NCBI Taxonomy" id="578942"/>
    <lineage>
        <taxon>Bacteria</taxon>
        <taxon>Pseudomonadati</taxon>
        <taxon>Pseudomonadota</taxon>
        <taxon>Gammaproteobacteria</taxon>
        <taxon>Lysobacterales</taxon>
        <taxon>Rhodanobacteraceae</taxon>
        <taxon>Dokdonella</taxon>
    </lineage>
</organism>
<evidence type="ECO:0000256" key="1">
    <source>
        <dbReference type="ARBA" id="ARBA00004141"/>
    </source>
</evidence>
<dbReference type="PANTHER" id="PTHR32322:SF2">
    <property type="entry name" value="EAMA DOMAIN-CONTAINING PROTEIN"/>
    <property type="match status" value="1"/>
</dbReference>
<dbReference type="EMBL" id="FOVF01000019">
    <property type="protein sequence ID" value="SFN40304.1"/>
    <property type="molecule type" value="Genomic_DNA"/>
</dbReference>
<dbReference type="Proteomes" id="UP000198575">
    <property type="component" value="Unassembled WGS sequence"/>
</dbReference>
<sequence length="311" mass="32282">MNASLQPPPSGAALPPLPRSLLASPSVLVALALFAVYVIWGSTYFAIRIALDSWPPFLLGAVRFAVAGGALYGWLRLRGTPPPTRRQWLNAALTGTLLLGVGNGLACFAEQSVASGLAAVAVASMPLFAAAFGLIYQEWPSRLEWIGLAVGFAGVILLNLGNGMSGAPLGAIALVVAATAWAFGSVWSRRRDMPPASMNTAAQMISGGVALTLVSVILGEHPPSRPSAASMLALGYLVVFGSLVAFTAYLYLLKHVRAVLATSYAYVNPPVAVLLGALFLGEQVHPGDVVAMAVILSGVALITLGKVRKRV</sequence>
<dbReference type="SUPFAM" id="SSF103481">
    <property type="entry name" value="Multidrug resistance efflux transporter EmrE"/>
    <property type="match status" value="2"/>
</dbReference>
<feature type="transmembrane region" description="Helical" evidence="6">
    <location>
        <begin position="87"/>
        <end position="106"/>
    </location>
</feature>
<gene>
    <name evidence="8" type="ORF">SAMN05216289_11930</name>
</gene>
<feature type="transmembrane region" description="Helical" evidence="6">
    <location>
        <begin position="27"/>
        <end position="51"/>
    </location>
</feature>
<dbReference type="RefSeq" id="WP_092408634.1">
    <property type="nucleotide sequence ID" value="NZ_FOVF01000019.1"/>
</dbReference>
<feature type="domain" description="EamA" evidence="7">
    <location>
        <begin position="30"/>
        <end position="159"/>
    </location>
</feature>
<feature type="transmembrane region" description="Helical" evidence="6">
    <location>
        <begin position="264"/>
        <end position="281"/>
    </location>
</feature>
<dbReference type="AlphaFoldDB" id="A0A1I4YQL6"/>
<evidence type="ECO:0000256" key="2">
    <source>
        <dbReference type="ARBA" id="ARBA00007362"/>
    </source>
</evidence>
<reference evidence="8 9" key="1">
    <citation type="submission" date="2016-10" db="EMBL/GenBank/DDBJ databases">
        <authorList>
            <person name="de Groot N.N."/>
        </authorList>
    </citation>
    <scope>NUCLEOTIDE SEQUENCE [LARGE SCALE GENOMIC DNA]</scope>
    <source>
        <strain evidence="8 9">CGMCC 1.7659</strain>
    </source>
</reference>
<feature type="domain" description="EamA" evidence="7">
    <location>
        <begin position="169"/>
        <end position="303"/>
    </location>
</feature>
<feature type="transmembrane region" description="Helical" evidence="6">
    <location>
        <begin position="143"/>
        <end position="161"/>
    </location>
</feature>
<proteinExistence type="inferred from homology"/>
<keyword evidence="9" id="KW-1185">Reference proteome</keyword>
<dbReference type="OrthoDB" id="9812547at2"/>
<dbReference type="InterPro" id="IPR000620">
    <property type="entry name" value="EamA_dom"/>
</dbReference>
<dbReference type="STRING" id="578942.SAMN05216289_11930"/>
<dbReference type="NCBIfam" id="NF008432">
    <property type="entry name" value="PRK11272.1"/>
    <property type="match status" value="1"/>
</dbReference>
<dbReference type="InterPro" id="IPR050638">
    <property type="entry name" value="AA-Vitamin_Transporters"/>
</dbReference>
<evidence type="ECO:0000256" key="4">
    <source>
        <dbReference type="ARBA" id="ARBA00022989"/>
    </source>
</evidence>
<protein>
    <submittedName>
        <fullName evidence="8">Permease of the drug/metabolite transporter (DMT) superfamily</fullName>
    </submittedName>
</protein>
<evidence type="ECO:0000259" key="7">
    <source>
        <dbReference type="Pfam" id="PF00892"/>
    </source>
</evidence>
<evidence type="ECO:0000256" key="3">
    <source>
        <dbReference type="ARBA" id="ARBA00022692"/>
    </source>
</evidence>
<name>A0A1I4YQL6_9GAMM</name>
<evidence type="ECO:0000313" key="9">
    <source>
        <dbReference type="Proteomes" id="UP000198575"/>
    </source>
</evidence>
<keyword evidence="3 6" id="KW-0812">Transmembrane</keyword>
<feature type="transmembrane region" description="Helical" evidence="6">
    <location>
        <begin position="112"/>
        <end position="136"/>
    </location>
</feature>
<evidence type="ECO:0000256" key="6">
    <source>
        <dbReference type="SAM" id="Phobius"/>
    </source>
</evidence>
<evidence type="ECO:0000256" key="5">
    <source>
        <dbReference type="ARBA" id="ARBA00023136"/>
    </source>
</evidence>
<feature type="transmembrane region" description="Helical" evidence="6">
    <location>
        <begin position="287"/>
        <end position="305"/>
    </location>
</feature>
<accession>A0A1I4YQL6</accession>
<comment type="subcellular location">
    <subcellularLocation>
        <location evidence="1">Membrane</location>
        <topology evidence="1">Multi-pass membrane protein</topology>
    </subcellularLocation>
</comment>
<evidence type="ECO:0000313" key="8">
    <source>
        <dbReference type="EMBL" id="SFN40304.1"/>
    </source>
</evidence>
<dbReference type="Pfam" id="PF00892">
    <property type="entry name" value="EamA"/>
    <property type="match status" value="2"/>
</dbReference>